<evidence type="ECO:0000256" key="9">
    <source>
        <dbReference type="ARBA" id="ARBA00023163"/>
    </source>
</evidence>
<feature type="compositionally biased region" description="Basic residues" evidence="14">
    <location>
        <begin position="834"/>
        <end position="843"/>
    </location>
</feature>
<feature type="compositionally biased region" description="Polar residues" evidence="14">
    <location>
        <begin position="644"/>
        <end position="653"/>
    </location>
</feature>
<evidence type="ECO:0000256" key="14">
    <source>
        <dbReference type="SAM" id="MobiDB-lite"/>
    </source>
</evidence>
<dbReference type="Pfam" id="PF00046">
    <property type="entry name" value="Homeodomain"/>
    <property type="match status" value="1"/>
</dbReference>
<keyword evidence="3" id="KW-0479">Metal-binding</keyword>
<feature type="compositionally biased region" description="Basic and acidic residues" evidence="14">
    <location>
        <begin position="559"/>
        <end position="573"/>
    </location>
</feature>
<evidence type="ECO:0000256" key="1">
    <source>
        <dbReference type="ARBA" id="ARBA00004123"/>
    </source>
</evidence>
<dbReference type="GO" id="GO:0003677">
    <property type="term" value="F:DNA binding"/>
    <property type="evidence" value="ECO:0007669"/>
    <property type="project" value="UniProtKB-UniRule"/>
</dbReference>
<feature type="compositionally biased region" description="Low complexity" evidence="14">
    <location>
        <begin position="724"/>
        <end position="737"/>
    </location>
</feature>
<feature type="DNA-binding region" description="Homeobox" evidence="11">
    <location>
        <begin position="661"/>
        <end position="720"/>
    </location>
</feature>
<evidence type="ECO:0000256" key="8">
    <source>
        <dbReference type="ARBA" id="ARBA00023155"/>
    </source>
</evidence>
<evidence type="ECO:0000256" key="5">
    <source>
        <dbReference type="ARBA" id="ARBA00022833"/>
    </source>
</evidence>
<feature type="region of interest" description="Disordered" evidence="14">
    <location>
        <begin position="720"/>
        <end position="745"/>
    </location>
</feature>
<dbReference type="PROSITE" id="PS01359">
    <property type="entry name" value="ZF_PHD_1"/>
    <property type="match status" value="1"/>
</dbReference>
<dbReference type="SMART" id="SM00389">
    <property type="entry name" value="HOX"/>
    <property type="match status" value="1"/>
</dbReference>
<keyword evidence="4 12" id="KW-0863">Zinc-finger</keyword>
<evidence type="ECO:0000256" key="4">
    <source>
        <dbReference type="ARBA" id="ARBA00022771"/>
    </source>
</evidence>
<evidence type="ECO:0000313" key="17">
    <source>
        <dbReference type="EMBL" id="GAA0166687.1"/>
    </source>
</evidence>
<keyword evidence="5" id="KW-0862">Zinc</keyword>
<dbReference type="FunFam" id="3.30.40.10:FF:000650">
    <property type="entry name" value="Homeobox protein HAT3.1"/>
    <property type="match status" value="1"/>
</dbReference>
<feature type="region of interest" description="Disordered" evidence="14">
    <location>
        <begin position="544"/>
        <end position="692"/>
    </location>
</feature>
<keyword evidence="6" id="KW-0805">Transcription regulation</keyword>
<feature type="domain" description="Homeobox" evidence="16">
    <location>
        <begin position="659"/>
        <end position="719"/>
    </location>
</feature>
<dbReference type="GO" id="GO:0008270">
    <property type="term" value="F:zinc ion binding"/>
    <property type="evidence" value="ECO:0007669"/>
    <property type="project" value="UniProtKB-KW"/>
</dbReference>
<keyword evidence="9" id="KW-0804">Transcription</keyword>
<feature type="region of interest" description="Disordered" evidence="14">
    <location>
        <begin position="399"/>
        <end position="530"/>
    </location>
</feature>
<feature type="domain" description="PHD-type" evidence="15">
    <location>
        <begin position="310"/>
        <end position="367"/>
    </location>
</feature>
<evidence type="ECO:0000259" key="16">
    <source>
        <dbReference type="PROSITE" id="PS50071"/>
    </source>
</evidence>
<comment type="similarity">
    <text evidence="2">Belongs to the PHD-associated homeobox family.</text>
</comment>
<dbReference type="SMART" id="SM00249">
    <property type="entry name" value="PHD"/>
    <property type="match status" value="1"/>
</dbReference>
<dbReference type="GO" id="GO:0003682">
    <property type="term" value="F:chromatin binding"/>
    <property type="evidence" value="ECO:0007669"/>
    <property type="project" value="TreeGrafter"/>
</dbReference>
<evidence type="ECO:0000256" key="6">
    <source>
        <dbReference type="ARBA" id="ARBA00023015"/>
    </source>
</evidence>
<feature type="region of interest" description="Disordered" evidence="14">
    <location>
        <begin position="157"/>
        <end position="192"/>
    </location>
</feature>
<reference evidence="17 18" key="1">
    <citation type="submission" date="2024-01" db="EMBL/GenBank/DDBJ databases">
        <title>The complete chloroplast genome sequence of Lithospermum erythrorhizon: insights into the phylogenetic relationship among Boraginaceae species and the maternal lineages of purple gromwells.</title>
        <authorList>
            <person name="Okada T."/>
            <person name="Watanabe K."/>
        </authorList>
    </citation>
    <scope>NUCLEOTIDE SEQUENCE [LARGE SCALE GENOMIC DNA]</scope>
</reference>
<dbReference type="Pfam" id="PF00628">
    <property type="entry name" value="PHD"/>
    <property type="match status" value="1"/>
</dbReference>
<dbReference type="EMBL" id="BAABME010005818">
    <property type="protein sequence ID" value="GAA0166687.1"/>
    <property type="molecule type" value="Genomic_DNA"/>
</dbReference>
<dbReference type="InterPro" id="IPR011011">
    <property type="entry name" value="Znf_FYVE_PHD"/>
</dbReference>
<dbReference type="InterPro" id="IPR001356">
    <property type="entry name" value="HD"/>
</dbReference>
<feature type="compositionally biased region" description="Acidic residues" evidence="14">
    <location>
        <begin position="413"/>
        <end position="432"/>
    </location>
</feature>
<dbReference type="GO" id="GO:0005634">
    <property type="term" value="C:nucleus"/>
    <property type="evidence" value="ECO:0007669"/>
    <property type="project" value="UniProtKB-SubCell"/>
</dbReference>
<evidence type="ECO:0000256" key="12">
    <source>
        <dbReference type="PROSITE-ProRule" id="PRU00146"/>
    </source>
</evidence>
<dbReference type="Gene3D" id="1.10.10.60">
    <property type="entry name" value="Homeodomain-like"/>
    <property type="match status" value="1"/>
</dbReference>
<dbReference type="CDD" id="cd00086">
    <property type="entry name" value="homeodomain"/>
    <property type="match status" value="1"/>
</dbReference>
<evidence type="ECO:0000256" key="13">
    <source>
        <dbReference type="RuleBase" id="RU000682"/>
    </source>
</evidence>
<dbReference type="Proteomes" id="UP001454036">
    <property type="component" value="Unassembled WGS sequence"/>
</dbReference>
<dbReference type="PANTHER" id="PTHR12628:SF13">
    <property type="entry name" value="HOMEOBOX PROTEIN HAT3.1"/>
    <property type="match status" value="1"/>
</dbReference>
<dbReference type="GO" id="GO:0000981">
    <property type="term" value="F:DNA-binding transcription factor activity, RNA polymerase II-specific"/>
    <property type="evidence" value="ECO:0007669"/>
    <property type="project" value="InterPro"/>
</dbReference>
<dbReference type="AlphaFoldDB" id="A0AAV3QRF5"/>
<comment type="subcellular location">
    <subcellularLocation>
        <location evidence="1 11 13">Nucleus</location>
    </subcellularLocation>
</comment>
<dbReference type="SUPFAM" id="SSF57903">
    <property type="entry name" value="FYVE/PHD zinc finger"/>
    <property type="match status" value="1"/>
</dbReference>
<evidence type="ECO:0000256" key="3">
    <source>
        <dbReference type="ARBA" id="ARBA00022723"/>
    </source>
</evidence>
<dbReference type="InterPro" id="IPR045876">
    <property type="entry name" value="PRHA-like_PHD-finger"/>
</dbReference>
<feature type="compositionally biased region" description="Acidic residues" evidence="14">
    <location>
        <begin position="471"/>
        <end position="504"/>
    </location>
</feature>
<dbReference type="InterPro" id="IPR001965">
    <property type="entry name" value="Znf_PHD"/>
</dbReference>
<gene>
    <name evidence="17" type="ORF">LIER_21788</name>
</gene>
<name>A0AAV3QRF5_LITER</name>
<dbReference type="InterPro" id="IPR009057">
    <property type="entry name" value="Homeodomain-like_sf"/>
</dbReference>
<protein>
    <submittedName>
        <fullName evidence="17">Chromatin/chromatin-binding, or -regulatory protein</fullName>
    </submittedName>
</protein>
<dbReference type="PROSITE" id="PS50016">
    <property type="entry name" value="ZF_PHD_2"/>
    <property type="match status" value="1"/>
</dbReference>
<keyword evidence="7 11" id="KW-0238">DNA-binding</keyword>
<feature type="region of interest" description="Disordered" evidence="14">
    <location>
        <begin position="788"/>
        <end position="843"/>
    </location>
</feature>
<evidence type="ECO:0000256" key="7">
    <source>
        <dbReference type="ARBA" id="ARBA00023125"/>
    </source>
</evidence>
<evidence type="ECO:0000256" key="10">
    <source>
        <dbReference type="ARBA" id="ARBA00023242"/>
    </source>
</evidence>
<dbReference type="Gene3D" id="3.30.40.10">
    <property type="entry name" value="Zinc/RING finger domain, C3HC4 (zinc finger)"/>
    <property type="match status" value="1"/>
</dbReference>
<dbReference type="PROSITE" id="PS50071">
    <property type="entry name" value="HOMEOBOX_2"/>
    <property type="match status" value="1"/>
</dbReference>
<keyword evidence="10 11" id="KW-0539">Nucleus</keyword>
<dbReference type="InterPro" id="IPR019787">
    <property type="entry name" value="Znf_PHD-finger"/>
</dbReference>
<accession>A0AAV3QRF5</accession>
<keyword evidence="8 11" id="KW-0371">Homeobox</keyword>
<feature type="compositionally biased region" description="Polar residues" evidence="14">
    <location>
        <begin position="444"/>
        <end position="454"/>
    </location>
</feature>
<dbReference type="InterPro" id="IPR017970">
    <property type="entry name" value="Homeobox_CS"/>
</dbReference>
<organism evidence="17 18">
    <name type="scientific">Lithospermum erythrorhizon</name>
    <name type="common">Purple gromwell</name>
    <name type="synonym">Lithospermum officinale var. erythrorhizon</name>
    <dbReference type="NCBI Taxonomy" id="34254"/>
    <lineage>
        <taxon>Eukaryota</taxon>
        <taxon>Viridiplantae</taxon>
        <taxon>Streptophyta</taxon>
        <taxon>Embryophyta</taxon>
        <taxon>Tracheophyta</taxon>
        <taxon>Spermatophyta</taxon>
        <taxon>Magnoliopsida</taxon>
        <taxon>eudicotyledons</taxon>
        <taxon>Gunneridae</taxon>
        <taxon>Pentapetalae</taxon>
        <taxon>asterids</taxon>
        <taxon>lamiids</taxon>
        <taxon>Boraginales</taxon>
        <taxon>Boraginaceae</taxon>
        <taxon>Boraginoideae</taxon>
        <taxon>Lithospermeae</taxon>
        <taxon>Lithospermum</taxon>
    </lineage>
</organism>
<dbReference type="PROSITE" id="PS00027">
    <property type="entry name" value="HOMEOBOX_1"/>
    <property type="match status" value="1"/>
</dbReference>
<evidence type="ECO:0000259" key="15">
    <source>
        <dbReference type="PROSITE" id="PS50016"/>
    </source>
</evidence>
<proteinExistence type="inferred from homology"/>
<dbReference type="SUPFAM" id="SSF46689">
    <property type="entry name" value="Homeodomain-like"/>
    <property type="match status" value="1"/>
</dbReference>
<feature type="compositionally biased region" description="Basic residues" evidence="14">
    <location>
        <begin position="657"/>
        <end position="666"/>
    </location>
</feature>
<dbReference type="InterPro" id="IPR013083">
    <property type="entry name" value="Znf_RING/FYVE/PHD"/>
</dbReference>
<evidence type="ECO:0000256" key="2">
    <source>
        <dbReference type="ARBA" id="ARBA00007427"/>
    </source>
</evidence>
<dbReference type="InterPro" id="IPR019786">
    <property type="entry name" value="Zinc_finger_PHD-type_CS"/>
</dbReference>
<dbReference type="PANTHER" id="PTHR12628">
    <property type="entry name" value="POLYCOMB-LIKE TRANSCRIPTION FACTOR"/>
    <property type="match status" value="1"/>
</dbReference>
<comment type="caution">
    <text evidence="17">The sequence shown here is derived from an EMBL/GenBank/DDBJ whole genome shotgun (WGS) entry which is preliminary data.</text>
</comment>
<keyword evidence="18" id="KW-1185">Reference proteome</keyword>
<feature type="compositionally biased region" description="Polar residues" evidence="14">
    <location>
        <begin position="510"/>
        <end position="524"/>
    </location>
</feature>
<dbReference type="GO" id="GO:0045814">
    <property type="term" value="P:negative regulation of gene expression, epigenetic"/>
    <property type="evidence" value="ECO:0007669"/>
    <property type="project" value="TreeGrafter"/>
</dbReference>
<dbReference type="CDD" id="cd15504">
    <property type="entry name" value="PHD_PRHA_like"/>
    <property type="match status" value="1"/>
</dbReference>
<evidence type="ECO:0000256" key="11">
    <source>
        <dbReference type="PROSITE-ProRule" id="PRU00108"/>
    </source>
</evidence>
<feature type="compositionally biased region" description="Basic and acidic residues" evidence="14">
    <location>
        <begin position="612"/>
        <end position="628"/>
    </location>
</feature>
<sequence>MDTKGIEVNHKHICEKLKCASEVDAQNKFEESVTLTTFSQHASSNCEVLFDAEPQVQVFVTNISSDNLPPYSENMHSEECKHQPEMKGSPISAYKPSKLIEDEDDGMQHHANLESPLPESPNHQHLQPIMANASNAQLGEEETSPLLNCDSAQPEMEDIGSRKRRNPTVETTPVSARVLRSRSKDKPEAPVPCNIAEQVPDAVEKKRKRKRKQMKKPPVSEFSRMRNHLRYLLHRITIEQNLIDAYSSEGWRKQSLEKIKPEKELQKAKSHILRYKLKIRDLFQRLDLSLTEGQIPESLFDSEGEIDSEDIFCAKCGSKDVSLDNDIILCDGSCERGFHQFCLEPPLQKEDIPQGNEGWLCPGCDCKVDCIDLLNDFNGVKLSVLDSWENVFPEADAAATGKTLEDGSALPSDDSEDDDYDPDRTEVEEDLADQEKSSDESDYVSASNSSSGSPTKPGFPAKEHFMGLSSEDSEDDDFDPNARDDDDDKVEDESSSDFTSDSEDLGAVLQDNTSEGDNQGQSKSVGEELEVDVWVNTRSLKDEISYVLNSNDSPISAKRNVERLDYKKLHDETYGNESSDSSDEDFEENVGNKRRKNVSGRISVKGSASAGKKSDIRPEDGDQEERRSVKQASKQFDTEYGNKFLTSHASSSEAGLGKRHRSKPHQKLGEAVTQRLFDSFKQNQYPKRPEKENLARDLGLSIQQVSKWFENARWSSRHSATMVSNGTSGSSRGQTSSLLAKDKLKNKGQVVDTEVVLSNDNSIAASPVTNLGVKLSQTVSVVVEPLVTEEPSEEKSGALKSRKRKNKKGNQPPSSCEKKFEGNSQVGSSDSQRVRRSSRLQSN</sequence>
<evidence type="ECO:0000313" key="18">
    <source>
        <dbReference type="Proteomes" id="UP001454036"/>
    </source>
</evidence>